<dbReference type="InterPro" id="IPR038491">
    <property type="entry name" value="Velvet_dom_sf"/>
</dbReference>
<dbReference type="PROSITE" id="PS50048">
    <property type="entry name" value="ZN2_CY6_FUNGAL_2"/>
    <property type="match status" value="1"/>
</dbReference>
<feature type="compositionally biased region" description="Polar residues" evidence="6">
    <location>
        <begin position="867"/>
        <end position="886"/>
    </location>
</feature>
<keyword evidence="10" id="KW-1185">Reference proteome</keyword>
<reference evidence="9" key="1">
    <citation type="submission" date="2020-12" db="EMBL/GenBank/DDBJ databases">
        <title>Metabolic potential, ecology and presence of endohyphal bacteria is reflected in genomic diversity of Mucoromycotina.</title>
        <authorList>
            <person name="Muszewska A."/>
            <person name="Okrasinska A."/>
            <person name="Steczkiewicz K."/>
            <person name="Drgas O."/>
            <person name="Orlowska M."/>
            <person name="Perlinska-Lenart U."/>
            <person name="Aleksandrzak-Piekarczyk T."/>
            <person name="Szatraj K."/>
            <person name="Zielenkiewicz U."/>
            <person name="Pilsyk S."/>
            <person name="Malc E."/>
            <person name="Mieczkowski P."/>
            <person name="Kruszewska J.S."/>
            <person name="Biernat P."/>
            <person name="Pawlowska J."/>
        </authorList>
    </citation>
    <scope>NUCLEOTIDE SEQUENCE</scope>
    <source>
        <strain evidence="9">WA0000067209</strain>
    </source>
</reference>
<comment type="caution">
    <text evidence="9">The sequence shown here is derived from an EMBL/GenBank/DDBJ whole genome shotgun (WGS) entry which is preliminary data.</text>
</comment>
<organism evidence="9 10">
    <name type="scientific">Mortierella isabellina</name>
    <name type="common">Filamentous fungus</name>
    <name type="synonym">Umbelopsis isabellina</name>
    <dbReference type="NCBI Taxonomy" id="91625"/>
    <lineage>
        <taxon>Eukaryota</taxon>
        <taxon>Fungi</taxon>
        <taxon>Fungi incertae sedis</taxon>
        <taxon>Mucoromycota</taxon>
        <taxon>Mucoromycotina</taxon>
        <taxon>Umbelopsidomycetes</taxon>
        <taxon>Umbelopsidales</taxon>
        <taxon>Umbelopsidaceae</taxon>
        <taxon>Umbelopsis</taxon>
    </lineage>
</organism>
<evidence type="ECO:0008006" key="11">
    <source>
        <dbReference type="Google" id="ProtNLM"/>
    </source>
</evidence>
<dbReference type="InterPro" id="IPR036864">
    <property type="entry name" value="Zn2-C6_fun-type_DNA-bd_sf"/>
</dbReference>
<dbReference type="Gene3D" id="4.10.240.10">
    <property type="entry name" value="Zn(2)-C6 fungal-type DNA-binding domain"/>
    <property type="match status" value="1"/>
</dbReference>
<dbReference type="InterPro" id="IPR001138">
    <property type="entry name" value="Zn2Cys6_DnaBD"/>
</dbReference>
<keyword evidence="5" id="KW-0175">Coiled coil</keyword>
<evidence type="ECO:0000256" key="2">
    <source>
        <dbReference type="ARBA" id="ARBA00023015"/>
    </source>
</evidence>
<keyword evidence="4" id="KW-0539">Nucleus</keyword>
<dbReference type="PANTHER" id="PTHR33572">
    <property type="entry name" value="SPORE DEVELOPMENT REGULATOR VOSA"/>
    <property type="match status" value="1"/>
</dbReference>
<dbReference type="GO" id="GO:0000981">
    <property type="term" value="F:DNA-binding transcription factor activity, RNA polymerase II-specific"/>
    <property type="evidence" value="ECO:0007669"/>
    <property type="project" value="InterPro"/>
</dbReference>
<evidence type="ECO:0000313" key="9">
    <source>
        <dbReference type="EMBL" id="KAG2180818.1"/>
    </source>
</evidence>
<protein>
    <recommendedName>
        <fullName evidence="11">Zn(2)-C6 fungal-type domain-containing protein</fullName>
    </recommendedName>
</protein>
<dbReference type="CDD" id="cd00067">
    <property type="entry name" value="GAL4"/>
    <property type="match status" value="1"/>
</dbReference>
<feature type="region of interest" description="Disordered" evidence="6">
    <location>
        <begin position="939"/>
        <end position="988"/>
    </location>
</feature>
<dbReference type="OrthoDB" id="2369992at2759"/>
<feature type="compositionally biased region" description="Low complexity" evidence="6">
    <location>
        <begin position="115"/>
        <end position="141"/>
    </location>
</feature>
<evidence type="ECO:0000259" key="7">
    <source>
        <dbReference type="PROSITE" id="PS50048"/>
    </source>
</evidence>
<dbReference type="Gene3D" id="2.60.40.3960">
    <property type="entry name" value="Velvet domain"/>
    <property type="match status" value="1"/>
</dbReference>
<keyword evidence="2" id="KW-0805">Transcription regulation</keyword>
<dbReference type="CDD" id="cd12148">
    <property type="entry name" value="fungal_TF_MHR"/>
    <property type="match status" value="1"/>
</dbReference>
<proteinExistence type="predicted"/>
<feature type="compositionally biased region" description="Polar residues" evidence="6">
    <location>
        <begin position="939"/>
        <end position="949"/>
    </location>
</feature>
<dbReference type="InterPro" id="IPR021740">
    <property type="entry name" value="Velvet"/>
</dbReference>
<dbReference type="GO" id="GO:0008270">
    <property type="term" value="F:zinc ion binding"/>
    <property type="evidence" value="ECO:0007669"/>
    <property type="project" value="InterPro"/>
</dbReference>
<name>A0A8H7UI90_MORIS</name>
<feature type="domain" description="Zn(2)-C6 fungal-type" evidence="7">
    <location>
        <begin position="17"/>
        <end position="49"/>
    </location>
</feature>
<dbReference type="Pfam" id="PF11754">
    <property type="entry name" value="Velvet"/>
    <property type="match status" value="1"/>
</dbReference>
<feature type="compositionally biased region" description="Polar residues" evidence="6">
    <location>
        <begin position="845"/>
        <end position="855"/>
    </location>
</feature>
<sequence>MLEKETGQHTRRKRNHPCNECRFHRRKCNRPNDSVSCERCIRLKRECVTATQGMDGDDTSSADQDSMVEVNPGAVIGYNEQLKEMENQLLMLERALMDAKVAAKITYTLEDSEDSTSSCSTSSPASSASYNSSETSASETSLITHKKRKTSRDDELRDPIVLTMTKNGLTLETNVKNIDDFLSFGLQALQYLDGSSLYTKPGVDMKTIALTTTSRTNNIQWIFREALRRNKGRGALVPQFTGSLLFDAENVITNLVAAFFHCYNSVHPFLHADTYYKKYHKNGDLTDAPLTATICAVMTQRSCAHIHYEPFEMRNMGEYFYQIARDALSDIMDDTSRQPEASIGFLLLSQYCFFTLRFSEARHFSSMAYIIAHDAVKSIIEENTQDPEQVIMKRNYLFLNFQEMALKHFLDNSNEFLDVKLFDSNLITLPDDGEIAKIFLKIANRAMKFFRCKQLIQIMEQIHDAHCGKVSELSLEAFFELQKLIEVFWNEMPIEERFFHDPYDVERQERGYELFQNTTELLPQLMFHQFQLAVHSCFIPTEETYATADQTSTYSMYTNAIHNQAMRICLDSSKAVISMSQRVADLGDVCKFDRDFLLGVLETLAVLTNCPDKCVANEADMVSVPHTLTMGHKPDSDYVDIPRYESSPSPTTIIMWESMVRSLAQLVDRRPVDPPPVIQLELLLQSDSSVDRNLMFESPCLFMCATLLPVHDGIASNFELETTIRSATGCMVSSLNHLKDLNDDSGAFFVFPDISVRVDGVYRFRMTLFEITGDRVRCRDSIDTEPFTVFPAKKFPGMEESTSLSRLFAEQGLKIRIRKELRSKRKKDTSQQSGDQEVSKFESEPVSSSNQSKNYQGGDVRGENLHPFTSNALLEMSSVSPQQSRNIPAPRTITLPRNILDTHARTNLPFPPTYASSTYSTSTKPDAIIPEPSLFLDRSSSVESSQIPPNRSLPRLPSIERSNGQHFEEEYQSEPNYQKRFKYPSESK</sequence>
<feature type="compositionally biased region" description="Low complexity" evidence="6">
    <location>
        <begin position="913"/>
        <end position="923"/>
    </location>
</feature>
<dbReference type="SUPFAM" id="SSF57701">
    <property type="entry name" value="Zn2/Cys6 DNA-binding domain"/>
    <property type="match status" value="1"/>
</dbReference>
<dbReference type="PROSITE" id="PS51821">
    <property type="entry name" value="VELVET"/>
    <property type="match status" value="1"/>
</dbReference>
<evidence type="ECO:0000256" key="5">
    <source>
        <dbReference type="SAM" id="Coils"/>
    </source>
</evidence>
<evidence type="ECO:0000259" key="8">
    <source>
        <dbReference type="PROSITE" id="PS51821"/>
    </source>
</evidence>
<dbReference type="AlphaFoldDB" id="A0A8H7UI90"/>
<dbReference type="EMBL" id="JAEPQZ010000005">
    <property type="protein sequence ID" value="KAG2180818.1"/>
    <property type="molecule type" value="Genomic_DNA"/>
</dbReference>
<dbReference type="GO" id="GO:0005634">
    <property type="term" value="C:nucleus"/>
    <property type="evidence" value="ECO:0007669"/>
    <property type="project" value="UniProtKB-SubCell"/>
</dbReference>
<evidence type="ECO:0000256" key="1">
    <source>
        <dbReference type="ARBA" id="ARBA00004123"/>
    </source>
</evidence>
<feature type="domain" description="Velvet" evidence="8">
    <location>
        <begin position="646"/>
        <end position="818"/>
    </location>
</feature>
<evidence type="ECO:0000313" key="10">
    <source>
        <dbReference type="Proteomes" id="UP000654370"/>
    </source>
</evidence>
<dbReference type="PANTHER" id="PTHR33572:SF18">
    <property type="entry name" value="SPORE DEVELOPMENT REGULATOR VOSA"/>
    <property type="match status" value="1"/>
</dbReference>
<evidence type="ECO:0000256" key="6">
    <source>
        <dbReference type="SAM" id="MobiDB-lite"/>
    </source>
</evidence>
<dbReference type="SMART" id="SM00066">
    <property type="entry name" value="GAL4"/>
    <property type="match status" value="1"/>
</dbReference>
<gene>
    <name evidence="9" type="ORF">INT43_008397</name>
</gene>
<feature type="region of interest" description="Disordered" evidence="6">
    <location>
        <begin position="820"/>
        <end position="925"/>
    </location>
</feature>
<feature type="coiled-coil region" evidence="5">
    <location>
        <begin position="75"/>
        <end position="102"/>
    </location>
</feature>
<evidence type="ECO:0000256" key="4">
    <source>
        <dbReference type="ARBA" id="ARBA00023242"/>
    </source>
</evidence>
<accession>A0A8H7UI90</accession>
<keyword evidence="3" id="KW-0804">Transcription</keyword>
<dbReference type="PROSITE" id="PS00463">
    <property type="entry name" value="ZN2_CY6_FUNGAL_1"/>
    <property type="match status" value="1"/>
</dbReference>
<comment type="subcellular location">
    <subcellularLocation>
        <location evidence="1">Nucleus</location>
    </subcellularLocation>
</comment>
<evidence type="ECO:0000256" key="3">
    <source>
        <dbReference type="ARBA" id="ARBA00023163"/>
    </source>
</evidence>
<feature type="region of interest" description="Disordered" evidence="6">
    <location>
        <begin position="113"/>
        <end position="151"/>
    </location>
</feature>
<dbReference type="InterPro" id="IPR037525">
    <property type="entry name" value="Velvet_dom"/>
</dbReference>
<dbReference type="Proteomes" id="UP000654370">
    <property type="component" value="Unassembled WGS sequence"/>
</dbReference>